<name>S7XHI7_SPRLO</name>
<proteinExistence type="predicted"/>
<dbReference type="InParanoid" id="S7XHI7"/>
<gene>
    <name evidence="1" type="ORF">SLOPH_221</name>
</gene>
<dbReference type="EMBL" id="ATCN01000727">
    <property type="protein sequence ID" value="EPR78524.1"/>
    <property type="molecule type" value="Genomic_DNA"/>
</dbReference>
<dbReference type="VEuPathDB" id="MicrosporidiaDB:SLOPH_221"/>
<comment type="caution">
    <text evidence="1">The sequence shown here is derived from an EMBL/GenBank/DDBJ whole genome shotgun (WGS) entry which is preliminary data.</text>
</comment>
<sequence length="146" mass="17682">DTFITEYANNYNIKFNNIFLEAIPKLNNCNINNLMNKYMQWNNKPTEDIFYKILLMMYKYKESIKYYILILNKIDIESMYENRDDEYDNMNNKAYLKRLVYLTTLISKNVSNRSKVMEVLQRLMDLDDGEPINNEDVERVKNDIKE</sequence>
<dbReference type="AlphaFoldDB" id="S7XHI7"/>
<dbReference type="Proteomes" id="UP000014978">
    <property type="component" value="Unassembled WGS sequence"/>
</dbReference>
<keyword evidence="2" id="KW-1185">Reference proteome</keyword>
<feature type="non-terminal residue" evidence="1">
    <location>
        <position position="1"/>
    </location>
</feature>
<organism evidence="1 2">
    <name type="scientific">Spraguea lophii (strain 42_110)</name>
    <name type="common">Microsporidian parasite</name>
    <dbReference type="NCBI Taxonomy" id="1358809"/>
    <lineage>
        <taxon>Eukaryota</taxon>
        <taxon>Fungi</taxon>
        <taxon>Fungi incertae sedis</taxon>
        <taxon>Microsporidia</taxon>
        <taxon>Spragueidae</taxon>
        <taxon>Spraguea</taxon>
    </lineage>
</organism>
<reference evidence="2" key="1">
    <citation type="journal article" date="2013" name="PLoS Genet.">
        <title>The genome of Spraguea lophii and the basis of host-microsporidian interactions.</title>
        <authorList>
            <person name="Campbell S.E."/>
            <person name="Williams T.A."/>
            <person name="Yousuf A."/>
            <person name="Soanes D.M."/>
            <person name="Paszkiewicz K.H."/>
            <person name="Williams B.A.P."/>
        </authorList>
    </citation>
    <scope>NUCLEOTIDE SEQUENCE [LARGE SCALE GENOMIC DNA]</scope>
    <source>
        <strain evidence="2">42_110</strain>
    </source>
</reference>
<evidence type="ECO:0000313" key="2">
    <source>
        <dbReference type="Proteomes" id="UP000014978"/>
    </source>
</evidence>
<accession>S7XHI7</accession>
<protein>
    <submittedName>
        <fullName evidence="1">Condensin-like protein</fullName>
    </submittedName>
</protein>
<evidence type="ECO:0000313" key="1">
    <source>
        <dbReference type="EMBL" id="EPR78524.1"/>
    </source>
</evidence>
<dbReference type="HOGENOM" id="CLU_1781991_0_0_1"/>